<dbReference type="STRING" id="50429.A0A2B4SIP6"/>
<evidence type="ECO:0000256" key="1">
    <source>
        <dbReference type="ARBA" id="ARBA00010515"/>
    </source>
</evidence>
<dbReference type="Pfam" id="PF07859">
    <property type="entry name" value="Abhydrolase_3"/>
    <property type="match status" value="2"/>
</dbReference>
<feature type="domain" description="Alpha/beta hydrolase fold-3" evidence="6">
    <location>
        <begin position="119"/>
        <end position="268"/>
    </location>
</feature>
<reference evidence="8" key="1">
    <citation type="journal article" date="2017" name="bioRxiv">
        <title>Comparative analysis of the genomes of Stylophora pistillata and Acropora digitifera provides evidence for extensive differences between species of corals.</title>
        <authorList>
            <person name="Voolstra C.R."/>
            <person name="Li Y."/>
            <person name="Liew Y.J."/>
            <person name="Baumgarten S."/>
            <person name="Zoccola D."/>
            <person name="Flot J.-F."/>
            <person name="Tambutte S."/>
            <person name="Allemand D."/>
            <person name="Aranda M."/>
        </authorList>
    </citation>
    <scope>NUCLEOTIDE SEQUENCE [LARGE SCALE GENOMIC DNA]</scope>
</reference>
<dbReference type="SUPFAM" id="SSF53474">
    <property type="entry name" value="alpha/beta-Hydrolases"/>
    <property type="match status" value="1"/>
</dbReference>
<evidence type="ECO:0000313" key="8">
    <source>
        <dbReference type="Proteomes" id="UP000225706"/>
    </source>
</evidence>
<feature type="active site" evidence="3 4">
    <location>
        <position position="197"/>
    </location>
</feature>
<name>A0A2B4SIP6_STYPI</name>
<dbReference type="InterPro" id="IPR033140">
    <property type="entry name" value="Lipase_GDXG_put_SER_AS"/>
</dbReference>
<keyword evidence="5" id="KW-1133">Transmembrane helix</keyword>
<dbReference type="PANTHER" id="PTHR48081">
    <property type="entry name" value="AB HYDROLASE SUPERFAMILY PROTEIN C4A8.06C"/>
    <property type="match status" value="1"/>
</dbReference>
<dbReference type="GO" id="GO:0052689">
    <property type="term" value="F:carboxylic ester hydrolase activity"/>
    <property type="evidence" value="ECO:0007669"/>
    <property type="project" value="InterPro"/>
</dbReference>
<dbReference type="GO" id="GO:0016020">
    <property type="term" value="C:membrane"/>
    <property type="evidence" value="ECO:0007669"/>
    <property type="project" value="InterPro"/>
</dbReference>
<dbReference type="InterPro" id="IPR017157">
    <property type="entry name" value="Arylacetamide_deacetylase"/>
</dbReference>
<keyword evidence="8" id="KW-1185">Reference proteome</keyword>
<gene>
    <name evidence="7" type="primary">AADAC</name>
    <name evidence="7" type="ORF">AWC38_SpisGene6278</name>
</gene>
<organism evidence="7 8">
    <name type="scientific">Stylophora pistillata</name>
    <name type="common">Smooth cauliflower coral</name>
    <dbReference type="NCBI Taxonomy" id="50429"/>
    <lineage>
        <taxon>Eukaryota</taxon>
        <taxon>Metazoa</taxon>
        <taxon>Cnidaria</taxon>
        <taxon>Anthozoa</taxon>
        <taxon>Hexacorallia</taxon>
        <taxon>Scleractinia</taxon>
        <taxon>Astrocoeniina</taxon>
        <taxon>Pocilloporidae</taxon>
        <taxon>Stylophora</taxon>
    </lineage>
</organism>
<feature type="transmembrane region" description="Helical" evidence="5">
    <location>
        <begin position="6"/>
        <end position="24"/>
    </location>
</feature>
<comment type="similarity">
    <text evidence="1">Belongs to the 'GDXG' lipolytic enzyme family.</text>
</comment>
<evidence type="ECO:0000313" key="7">
    <source>
        <dbReference type="EMBL" id="PFX28963.1"/>
    </source>
</evidence>
<evidence type="ECO:0000256" key="4">
    <source>
        <dbReference type="PROSITE-ProRule" id="PRU10038"/>
    </source>
</evidence>
<evidence type="ECO:0000256" key="5">
    <source>
        <dbReference type="SAM" id="Phobius"/>
    </source>
</evidence>
<feature type="active site" evidence="3">
    <location>
        <position position="368"/>
    </location>
</feature>
<keyword evidence="2" id="KW-0378">Hydrolase</keyword>
<evidence type="ECO:0000259" key="6">
    <source>
        <dbReference type="Pfam" id="PF07859"/>
    </source>
</evidence>
<feature type="domain" description="Alpha/beta hydrolase fold-3" evidence="6">
    <location>
        <begin position="314"/>
        <end position="370"/>
    </location>
</feature>
<dbReference type="Gene3D" id="3.40.50.1820">
    <property type="entry name" value="alpha/beta hydrolase"/>
    <property type="match status" value="1"/>
</dbReference>
<dbReference type="InterPro" id="IPR050300">
    <property type="entry name" value="GDXG_lipolytic_enzyme"/>
</dbReference>
<protein>
    <submittedName>
        <fullName evidence="7">Arylacetamide deacetylase</fullName>
    </submittedName>
</protein>
<dbReference type="Proteomes" id="UP000225706">
    <property type="component" value="Unassembled WGS sequence"/>
</dbReference>
<dbReference type="OrthoDB" id="5967440at2759"/>
<evidence type="ECO:0000256" key="3">
    <source>
        <dbReference type="PIRSR" id="PIRSR037251-1"/>
    </source>
</evidence>
<dbReference type="InterPro" id="IPR029058">
    <property type="entry name" value="AB_hydrolase_fold"/>
</dbReference>
<proteinExistence type="inferred from homology"/>
<dbReference type="InterPro" id="IPR013094">
    <property type="entry name" value="AB_hydrolase_3"/>
</dbReference>
<feature type="active site" evidence="3">
    <location>
        <position position="339"/>
    </location>
</feature>
<keyword evidence="5" id="KW-0472">Membrane</keyword>
<dbReference type="EMBL" id="LSMT01000073">
    <property type="protein sequence ID" value="PFX28963.1"/>
    <property type="molecule type" value="Genomic_DNA"/>
</dbReference>
<keyword evidence="5" id="KW-0812">Transmembrane</keyword>
<dbReference type="AlphaFoldDB" id="A0A2B4SIP6"/>
<dbReference type="PIRSF" id="PIRSF037251">
    <property type="entry name" value="Arylacetamide_deacetylase"/>
    <property type="match status" value="1"/>
</dbReference>
<dbReference type="PROSITE" id="PS01174">
    <property type="entry name" value="LIPASE_GDXG_SER"/>
    <property type="match status" value="1"/>
</dbReference>
<comment type="caution">
    <text evidence="7">The sequence shown here is derived from an EMBL/GenBank/DDBJ whole genome shotgun (WGS) entry which is preliminary data.</text>
</comment>
<dbReference type="PANTHER" id="PTHR48081:SF8">
    <property type="entry name" value="ALPHA_BETA HYDROLASE FOLD-3 DOMAIN-CONTAINING PROTEIN-RELATED"/>
    <property type="match status" value="1"/>
</dbReference>
<accession>A0A2B4SIP6</accession>
<sequence>MANFLLIFGWIVVPVISIILTWYYSQEIPKGLPDDQLTGLLVSSFGLDTLRFLAYTATFIGMGKSALENLNGELQRLSSVLPKDEESEKYLEIQDGKIANIPVRIYKPKIHGNKMTTGVVYFHGGGFTIGSVDQFHPFTSRLAKEANVVLVAVEYRLAPKHTFPAQFHDAYAVVKTLLATGGKYGIDTNRIIVAGDSAGGNLAAAVALKLRDEDKHLAAEILIYPTLQFMDFSLPSFQNHDTRLLSLRQAAEYWSYYMTGTPNMVASFLANNHSRHLRNTKYSSYIGIDDKGKRSLPKKPSDGIPVAVLDGLVDYRASPLMAESLKGLPKTLIITCEFDVLKDDGLLYRARLLDAGVKVTHLNYMSYHAFLLVQALPYFETEELNQALRDIVDYVKGV</sequence>
<evidence type="ECO:0000256" key="2">
    <source>
        <dbReference type="ARBA" id="ARBA00022801"/>
    </source>
</evidence>